<dbReference type="InterPro" id="IPR024607">
    <property type="entry name" value="Sulfatase_CS"/>
</dbReference>
<dbReference type="InterPro" id="IPR000917">
    <property type="entry name" value="Sulfatase_N"/>
</dbReference>
<reference evidence="6 7" key="1">
    <citation type="submission" date="2014-03" db="EMBL/GenBank/DDBJ databases">
        <title>Complete genome sequence of a deeply braunched marine Bacteroidia bacterium Draconibacterium orientale type strain FH5T.</title>
        <authorList>
            <person name="Li X."/>
            <person name="Wang X."/>
            <person name="Xie Z."/>
            <person name="Du Z."/>
            <person name="Chen G."/>
        </authorList>
    </citation>
    <scope>NUCLEOTIDE SEQUENCE [LARGE SCALE GENOMIC DNA]</scope>
    <source>
        <strain evidence="6 7">FH5</strain>
    </source>
</reference>
<gene>
    <name evidence="6" type="ORF">FH5T_18190</name>
</gene>
<accession>A0ABN4D0I3</accession>
<evidence type="ECO:0000256" key="1">
    <source>
        <dbReference type="ARBA" id="ARBA00008779"/>
    </source>
</evidence>
<comment type="similarity">
    <text evidence="1">Belongs to the sulfatase family.</text>
</comment>
<keyword evidence="4" id="KW-0106">Calcium</keyword>
<evidence type="ECO:0000256" key="4">
    <source>
        <dbReference type="ARBA" id="ARBA00022837"/>
    </source>
</evidence>
<evidence type="ECO:0000259" key="5">
    <source>
        <dbReference type="Pfam" id="PF00884"/>
    </source>
</evidence>
<dbReference type="Proteomes" id="UP000023772">
    <property type="component" value="Chromosome"/>
</dbReference>
<dbReference type="Pfam" id="PF00884">
    <property type="entry name" value="Sulfatase"/>
    <property type="match status" value="1"/>
</dbReference>
<sequence>MSAQHQRPNILWITSEDNSPFLGCYGDAFATTPTLDKLASEGFRYTNAYANCPVCAPARNTIITGVYAASNGNEQMRSTYPKSKLVIPYSELLRKAGYYCTNNVKTDYNFAGDYKAMWDECSPTAHWKNSPEGKPFFAIFNLLTTHESQIFPYISDAELRHKPEDVVLPPYHPDTKEMRHDWAQYYDKIEDMDAQVGSLLKELEESGLAENTIVFYYADHGGVLARSKRYLFETGTWVPFIVRIPEQYKKYFPAEKPGDTVDRNVSFVDLAPTLLSLIGEEKPDYMQGNAFLGNAVEPEPRYVHLTRGRMDERIDMSRAVLDKKYRYIRNYMPFRIYMQHLAYLFNARSAQSWENYYQAGRCNELQSIAFQPKPVEELYDTENDPNELYNLADDPEYKDVLERMRKENIRWMKHIRDVALIPETEYAKRAGDGSMYDYMRSEACPFDDLLAAAELATEPGKGAIYDYIELLKNKDSAIRFWGVTGLLIHIDNAEQALPALKAAADEDATATAVLIGEALCRLGEKELAETIFLRILKDEHRTMMERTWVLNSVDAIDFRTLELEKWINDFYNGKKSELKGFDVYSNYDFSMCKTILEKWDVI</sequence>
<protein>
    <submittedName>
        <fullName evidence="6">Sulfatase</fullName>
    </submittedName>
</protein>
<evidence type="ECO:0000256" key="2">
    <source>
        <dbReference type="ARBA" id="ARBA00022723"/>
    </source>
</evidence>
<dbReference type="PROSITE" id="PS00523">
    <property type="entry name" value="SULFATASE_1"/>
    <property type="match status" value="1"/>
</dbReference>
<organism evidence="6 7">
    <name type="scientific">Draconibacterium orientale</name>
    <dbReference type="NCBI Taxonomy" id="1168034"/>
    <lineage>
        <taxon>Bacteria</taxon>
        <taxon>Pseudomonadati</taxon>
        <taxon>Bacteroidota</taxon>
        <taxon>Bacteroidia</taxon>
        <taxon>Marinilabiliales</taxon>
        <taxon>Prolixibacteraceae</taxon>
        <taxon>Draconibacterium</taxon>
    </lineage>
</organism>
<keyword evidence="7" id="KW-1185">Reference proteome</keyword>
<evidence type="ECO:0000313" key="7">
    <source>
        <dbReference type="Proteomes" id="UP000023772"/>
    </source>
</evidence>
<dbReference type="Gene3D" id="3.40.720.10">
    <property type="entry name" value="Alkaline Phosphatase, subunit A"/>
    <property type="match status" value="1"/>
</dbReference>
<dbReference type="EMBL" id="CP007451">
    <property type="protein sequence ID" value="AHW60914.1"/>
    <property type="molecule type" value="Genomic_DNA"/>
</dbReference>
<dbReference type="SUPFAM" id="SSF53649">
    <property type="entry name" value="Alkaline phosphatase-like"/>
    <property type="match status" value="1"/>
</dbReference>
<keyword evidence="3" id="KW-0378">Hydrolase</keyword>
<dbReference type="PANTHER" id="PTHR42693">
    <property type="entry name" value="ARYLSULFATASE FAMILY MEMBER"/>
    <property type="match status" value="1"/>
</dbReference>
<evidence type="ECO:0000313" key="6">
    <source>
        <dbReference type="EMBL" id="AHW60914.1"/>
    </source>
</evidence>
<feature type="domain" description="Sulfatase N-terminal" evidence="5">
    <location>
        <begin position="8"/>
        <end position="279"/>
    </location>
</feature>
<dbReference type="CDD" id="cd16027">
    <property type="entry name" value="SGSH"/>
    <property type="match status" value="1"/>
</dbReference>
<evidence type="ECO:0000256" key="3">
    <source>
        <dbReference type="ARBA" id="ARBA00022801"/>
    </source>
</evidence>
<dbReference type="InterPro" id="IPR050738">
    <property type="entry name" value="Sulfatase"/>
</dbReference>
<proteinExistence type="inferred from homology"/>
<dbReference type="PANTHER" id="PTHR42693:SF53">
    <property type="entry name" value="ENDO-4-O-SULFATASE"/>
    <property type="match status" value="1"/>
</dbReference>
<keyword evidence="2" id="KW-0479">Metal-binding</keyword>
<dbReference type="InterPro" id="IPR017850">
    <property type="entry name" value="Alkaline_phosphatase_core_sf"/>
</dbReference>
<name>A0ABN4D0I3_9BACT</name>